<evidence type="ECO:0000313" key="3">
    <source>
        <dbReference type="Proteomes" id="UP001305779"/>
    </source>
</evidence>
<feature type="region of interest" description="Disordered" evidence="1">
    <location>
        <begin position="1"/>
        <end position="104"/>
    </location>
</feature>
<evidence type="ECO:0000313" key="2">
    <source>
        <dbReference type="EMBL" id="KAK4500496.1"/>
    </source>
</evidence>
<feature type="compositionally biased region" description="Acidic residues" evidence="1">
    <location>
        <begin position="199"/>
        <end position="210"/>
    </location>
</feature>
<gene>
    <name evidence="2" type="ORF">PRZ48_008685</name>
</gene>
<organism evidence="2 3">
    <name type="scientific">Zasmidium cellare</name>
    <name type="common">Wine cellar mold</name>
    <name type="synonym">Racodium cellare</name>
    <dbReference type="NCBI Taxonomy" id="395010"/>
    <lineage>
        <taxon>Eukaryota</taxon>
        <taxon>Fungi</taxon>
        <taxon>Dikarya</taxon>
        <taxon>Ascomycota</taxon>
        <taxon>Pezizomycotina</taxon>
        <taxon>Dothideomycetes</taxon>
        <taxon>Dothideomycetidae</taxon>
        <taxon>Mycosphaerellales</taxon>
        <taxon>Mycosphaerellaceae</taxon>
        <taxon>Zasmidium</taxon>
    </lineage>
</organism>
<feature type="compositionally biased region" description="Polar residues" evidence="1">
    <location>
        <begin position="27"/>
        <end position="45"/>
    </location>
</feature>
<feature type="compositionally biased region" description="Basic and acidic residues" evidence="1">
    <location>
        <begin position="47"/>
        <end position="56"/>
    </location>
</feature>
<comment type="caution">
    <text evidence="2">The sequence shown here is derived from an EMBL/GenBank/DDBJ whole genome shotgun (WGS) entry which is preliminary data.</text>
</comment>
<feature type="region of interest" description="Disordered" evidence="1">
    <location>
        <begin position="192"/>
        <end position="239"/>
    </location>
</feature>
<evidence type="ECO:0008006" key="4">
    <source>
        <dbReference type="Google" id="ProtNLM"/>
    </source>
</evidence>
<sequence length="348" mass="37924">MSDGKPKVAIPAWQRATPPTPPATEDPVSSQPETSEEPSASATDAQDQEKDPELTEVKPSNDSVEEKQSAFGISDFETFKQHEQQQQQPRQDGPPPPVQQTRPAAPPIITYPEFLVDAHKPPPLITPTRVLNVVYAAGGAATLLYAASKWIIGPMVDNLSESRHDLLTHSQSKVDEFNERLSKIVSKVPGAKRGLHVEDDADDADSETSDPTELYHRDMGTQTSPTISPAVPEVADEKKKDAVTYQTGALEIMREHINELADGSEKAAEANKDRQDTLNKLRHYLDGLTYSSSGISTWQTSEDAISMKNDKSGDDAIEELKKEIRGVKGVLLSAKRFPAVSRPVTGAA</sequence>
<accession>A0ABR0EGX8</accession>
<reference evidence="2 3" key="1">
    <citation type="journal article" date="2023" name="G3 (Bethesda)">
        <title>A chromosome-level genome assembly of Zasmidium syzygii isolated from banana leaves.</title>
        <authorList>
            <person name="van Westerhoven A.C."/>
            <person name="Mehrabi R."/>
            <person name="Talebi R."/>
            <person name="Steentjes M.B.F."/>
            <person name="Corcolon B."/>
            <person name="Chong P.A."/>
            <person name="Kema G.H.J."/>
            <person name="Seidl M.F."/>
        </authorList>
    </citation>
    <scope>NUCLEOTIDE SEQUENCE [LARGE SCALE GENOMIC DNA]</scope>
    <source>
        <strain evidence="2 3">P124</strain>
    </source>
</reference>
<keyword evidence="3" id="KW-1185">Reference proteome</keyword>
<evidence type="ECO:0000256" key="1">
    <source>
        <dbReference type="SAM" id="MobiDB-lite"/>
    </source>
</evidence>
<proteinExistence type="predicted"/>
<dbReference type="Proteomes" id="UP001305779">
    <property type="component" value="Unassembled WGS sequence"/>
</dbReference>
<name>A0ABR0EGX8_ZASCE</name>
<protein>
    <recommendedName>
        <fullName evidence="4">Peroxin-14</fullName>
    </recommendedName>
</protein>
<dbReference type="EMBL" id="JAXOVC010000006">
    <property type="protein sequence ID" value="KAK4500496.1"/>
    <property type="molecule type" value="Genomic_DNA"/>
</dbReference>